<proteinExistence type="predicted"/>
<reference evidence="1 2" key="1">
    <citation type="submission" date="2022-10" db="EMBL/GenBank/DDBJ databases">
        <title>Defluviimonas sp. nov., isolated from ocean surface water.</title>
        <authorList>
            <person name="He W."/>
            <person name="Wang L."/>
            <person name="Zhang D.-F."/>
        </authorList>
    </citation>
    <scope>NUCLEOTIDE SEQUENCE [LARGE SCALE GENOMIC DNA]</scope>
    <source>
        <strain evidence="1 2">WL0002</strain>
    </source>
</reference>
<dbReference type="EMBL" id="JAOWKY010000008">
    <property type="protein sequence ID" value="MCV2870622.1"/>
    <property type="molecule type" value="Genomic_DNA"/>
</dbReference>
<protein>
    <submittedName>
        <fullName evidence="1">Uncharacterized protein</fullName>
    </submittedName>
</protein>
<sequence>MTTRIKREARVWAIVLLMAASYLTGATQTDCWGWIGTIVIERTVR</sequence>
<name>A0ABT2ZHX0_9RHOB</name>
<keyword evidence="2" id="KW-1185">Reference proteome</keyword>
<gene>
    <name evidence="1" type="ORF">OEW28_18575</name>
</gene>
<evidence type="ECO:0000313" key="1">
    <source>
        <dbReference type="EMBL" id="MCV2870622.1"/>
    </source>
</evidence>
<evidence type="ECO:0000313" key="2">
    <source>
        <dbReference type="Proteomes" id="UP001652542"/>
    </source>
</evidence>
<comment type="caution">
    <text evidence="1">The sequence shown here is derived from an EMBL/GenBank/DDBJ whole genome shotgun (WGS) entry which is preliminary data.</text>
</comment>
<organism evidence="1 2">
    <name type="scientific">Albidovulum marisflavi</name>
    <dbReference type="NCBI Taxonomy" id="2984159"/>
    <lineage>
        <taxon>Bacteria</taxon>
        <taxon>Pseudomonadati</taxon>
        <taxon>Pseudomonadota</taxon>
        <taxon>Alphaproteobacteria</taxon>
        <taxon>Rhodobacterales</taxon>
        <taxon>Paracoccaceae</taxon>
        <taxon>Albidovulum</taxon>
    </lineage>
</organism>
<dbReference type="Proteomes" id="UP001652542">
    <property type="component" value="Unassembled WGS sequence"/>
</dbReference>
<dbReference type="RefSeq" id="WP_263736300.1">
    <property type="nucleotide sequence ID" value="NZ_JAOWKY010000008.1"/>
</dbReference>
<accession>A0ABT2ZHX0</accession>